<dbReference type="OrthoDB" id="194775at2759"/>
<dbReference type="Proteomes" id="UP000504606">
    <property type="component" value="Unplaced"/>
</dbReference>
<dbReference type="GO" id="GO:0015631">
    <property type="term" value="F:tubulin binding"/>
    <property type="evidence" value="ECO:0007669"/>
    <property type="project" value="InterPro"/>
</dbReference>
<sequence>MEASADLMPERLLRRGRELQFERQRKKQDRELEDTNRKASNYFLDQFSKSHLEIEDELNNLASGVVENSLIPSSIHKISKDIQTLQKHFSASTMILCLHDVRKSQERIQMLQQRLHELEEQLLPKKKFGFKARKPVNKETVHVKVADEIDCGETLQKKLIENDFGVKNKTNESIIMRGNSILDKDVVLQNLTGCTVKLMGSPGTLHMSNMQGCTILSGPIVRSVLIENCKNCKFVLPCQQLRVHSSSQCDFYLHVTSRAIIEDTVSVRVAPYNWTYDEIDKQFSLLGWDLTKNHWDSMDDFNWLASDKPSPNWCILPESDREIWS</sequence>
<evidence type="ECO:0000256" key="1">
    <source>
        <dbReference type="ARBA" id="ARBA00004496"/>
    </source>
</evidence>
<dbReference type="InterPro" id="IPR006599">
    <property type="entry name" value="CARP_motif"/>
</dbReference>
<evidence type="ECO:0000313" key="7">
    <source>
        <dbReference type="Proteomes" id="UP000504606"/>
    </source>
</evidence>
<dbReference type="Pfam" id="PF07986">
    <property type="entry name" value="TBCC"/>
    <property type="match status" value="1"/>
</dbReference>
<dbReference type="PROSITE" id="PS51329">
    <property type="entry name" value="C_CAP_COFACTOR_C"/>
    <property type="match status" value="1"/>
</dbReference>
<dbReference type="CTD" id="6903"/>
<name>A0A6J1SJ04_FRAOC</name>
<dbReference type="PANTHER" id="PTHR15139:SF0">
    <property type="entry name" value="TUBULIN-SPECIFIC CHAPERONE C"/>
    <property type="match status" value="1"/>
</dbReference>
<dbReference type="InterPro" id="IPR027684">
    <property type="entry name" value="TBCC"/>
</dbReference>
<evidence type="ECO:0000256" key="3">
    <source>
        <dbReference type="ARBA" id="ARBA00022490"/>
    </source>
</evidence>
<dbReference type="GeneID" id="113208449"/>
<evidence type="ECO:0000256" key="4">
    <source>
        <dbReference type="ARBA" id="ARBA00022990"/>
    </source>
</evidence>
<dbReference type="GO" id="GO:0007023">
    <property type="term" value="P:post-chaperonin tubulin folding pathway"/>
    <property type="evidence" value="ECO:0007669"/>
    <property type="project" value="InterPro"/>
</dbReference>
<keyword evidence="3" id="KW-0963">Cytoplasm</keyword>
<dbReference type="AlphaFoldDB" id="A0A6J1SJ04"/>
<evidence type="ECO:0000313" key="8">
    <source>
        <dbReference type="RefSeq" id="XP_026281228.1"/>
    </source>
</evidence>
<evidence type="ECO:0000256" key="5">
    <source>
        <dbReference type="ARBA" id="ARBA00023186"/>
    </source>
</evidence>
<dbReference type="KEGG" id="foc:113208449"/>
<comment type="subcellular location">
    <subcellularLocation>
        <location evidence="1">Cytoplasm</location>
    </subcellularLocation>
</comment>
<dbReference type="Gene3D" id="2.160.20.70">
    <property type="match status" value="1"/>
</dbReference>
<keyword evidence="5" id="KW-0143">Chaperone</keyword>
<dbReference type="InterPro" id="IPR038397">
    <property type="entry name" value="TBCC_N_sf"/>
</dbReference>
<proteinExistence type="inferred from homology"/>
<comment type="similarity">
    <text evidence="2">Belongs to the TBCC family.</text>
</comment>
<dbReference type="RefSeq" id="XP_026281228.1">
    <property type="nucleotide sequence ID" value="XM_026425443.2"/>
</dbReference>
<dbReference type="InterPro" id="IPR031925">
    <property type="entry name" value="TBCC_N"/>
</dbReference>
<keyword evidence="7" id="KW-1185">Reference proteome</keyword>
<reference evidence="8" key="1">
    <citation type="submission" date="2025-08" db="UniProtKB">
        <authorList>
            <consortium name="RefSeq"/>
        </authorList>
    </citation>
    <scope>IDENTIFICATION</scope>
    <source>
        <tissue evidence="8">Whole organism</tissue>
    </source>
</reference>
<evidence type="ECO:0000256" key="6">
    <source>
        <dbReference type="ARBA" id="ARBA00026055"/>
    </source>
</evidence>
<accession>A0A6J1SJ04</accession>
<dbReference type="PANTHER" id="PTHR15139">
    <property type="entry name" value="TUBULIN FOLDING COFACTOR C"/>
    <property type="match status" value="1"/>
</dbReference>
<dbReference type="Pfam" id="PF16752">
    <property type="entry name" value="TBCC_N"/>
    <property type="match status" value="1"/>
</dbReference>
<comment type="subunit">
    <text evidence="6">Supercomplex made of cofactors A to E. Cofactors A and D function by capturing and stabilizing tubulin in a quasi-native conformation. Cofactor E binds to the cofactor D-tubulin complex; interaction with cofactor C then causes the release of tubulin polypeptides that are committed to the native state.</text>
</comment>
<dbReference type="InterPro" id="IPR016098">
    <property type="entry name" value="CAP/MinC_C"/>
</dbReference>
<gene>
    <name evidence="8" type="primary">LOC113208449</name>
</gene>
<dbReference type="Gene3D" id="1.20.58.1250">
    <property type="entry name" value="Tubulin Binding Cofactor C, N-terminal domain"/>
    <property type="match status" value="1"/>
</dbReference>
<dbReference type="InterPro" id="IPR012945">
    <property type="entry name" value="Tubulin-bd_cofactor_C_dom"/>
</dbReference>
<dbReference type="InterPro" id="IPR017901">
    <property type="entry name" value="C-CAP_CF_C-like"/>
</dbReference>
<dbReference type="GO" id="GO:0007021">
    <property type="term" value="P:tubulin complex assembly"/>
    <property type="evidence" value="ECO:0007669"/>
    <property type="project" value="TreeGrafter"/>
</dbReference>
<evidence type="ECO:0000256" key="2">
    <source>
        <dbReference type="ARBA" id="ARBA00008848"/>
    </source>
</evidence>
<dbReference type="SMART" id="SM00673">
    <property type="entry name" value="CARP"/>
    <property type="match status" value="2"/>
</dbReference>
<keyword evidence="4" id="KW-0007">Acetylation</keyword>
<dbReference type="GO" id="GO:0005737">
    <property type="term" value="C:cytoplasm"/>
    <property type="evidence" value="ECO:0007669"/>
    <property type="project" value="UniProtKB-SubCell"/>
</dbReference>
<organism evidence="7 8">
    <name type="scientific">Frankliniella occidentalis</name>
    <name type="common">Western flower thrips</name>
    <name type="synonym">Euthrips occidentalis</name>
    <dbReference type="NCBI Taxonomy" id="133901"/>
    <lineage>
        <taxon>Eukaryota</taxon>
        <taxon>Metazoa</taxon>
        <taxon>Ecdysozoa</taxon>
        <taxon>Arthropoda</taxon>
        <taxon>Hexapoda</taxon>
        <taxon>Insecta</taxon>
        <taxon>Pterygota</taxon>
        <taxon>Neoptera</taxon>
        <taxon>Paraneoptera</taxon>
        <taxon>Thysanoptera</taxon>
        <taxon>Terebrantia</taxon>
        <taxon>Thripoidea</taxon>
        <taxon>Thripidae</taxon>
        <taxon>Frankliniella</taxon>
    </lineage>
</organism>
<protein>
    <submittedName>
        <fullName evidence="8">Tubulin-specific chaperone C</fullName>
    </submittedName>
</protein>